<dbReference type="Proteomes" id="UP000838749">
    <property type="component" value="Unassembled WGS sequence"/>
</dbReference>
<evidence type="ECO:0000313" key="1">
    <source>
        <dbReference type="EMBL" id="CAH1059841.1"/>
    </source>
</evidence>
<protein>
    <submittedName>
        <fullName evidence="1">Uncharacterized protein</fullName>
    </submittedName>
</protein>
<accession>A0ABM9BL73</accession>
<reference evidence="1" key="1">
    <citation type="submission" date="2021-12" db="EMBL/GenBank/DDBJ databases">
        <authorList>
            <person name="Criscuolo A."/>
        </authorList>
    </citation>
    <scope>NUCLEOTIDE SEQUENCE</scope>
    <source>
        <strain evidence="1">CIP111894</strain>
    </source>
</reference>
<proteinExistence type="predicted"/>
<sequence>MKSSLKWHYVCTIINTDLNHTLTLEIVEEWYFVEKLEKKSKNKRLNIKVLSFYDTEMYCIVKMIRG</sequence>
<gene>
    <name evidence="1" type="ORF">PAECIP111894_06054</name>
</gene>
<keyword evidence="2" id="KW-1185">Reference proteome</keyword>
<organism evidence="1 2">
    <name type="scientific">Paenibacillus pseudetheri</name>
    <dbReference type="NCBI Taxonomy" id="2897682"/>
    <lineage>
        <taxon>Bacteria</taxon>
        <taxon>Bacillati</taxon>
        <taxon>Bacillota</taxon>
        <taxon>Bacilli</taxon>
        <taxon>Bacillales</taxon>
        <taxon>Paenibacillaceae</taxon>
        <taxon>Paenibacillus</taxon>
    </lineage>
</organism>
<dbReference type="EMBL" id="CAKMAB010000075">
    <property type="protein sequence ID" value="CAH1059841.1"/>
    <property type="molecule type" value="Genomic_DNA"/>
</dbReference>
<comment type="caution">
    <text evidence="1">The sequence shown here is derived from an EMBL/GenBank/DDBJ whole genome shotgun (WGS) entry which is preliminary data.</text>
</comment>
<evidence type="ECO:0000313" key="2">
    <source>
        <dbReference type="Proteomes" id="UP000838749"/>
    </source>
</evidence>
<name>A0ABM9BL73_9BACL</name>